<dbReference type="Proteomes" id="UP000238083">
    <property type="component" value="Unassembled WGS sequence"/>
</dbReference>
<dbReference type="AlphaFoldDB" id="A0A2T0R1V8"/>
<evidence type="ECO:0000256" key="5">
    <source>
        <dbReference type="PIRSR" id="PIRSR615500-1"/>
    </source>
</evidence>
<dbReference type="EMBL" id="PVZF01000008">
    <property type="protein sequence ID" value="PRY13510.1"/>
    <property type="molecule type" value="Genomic_DNA"/>
</dbReference>
<feature type="region of interest" description="Disordered" evidence="8">
    <location>
        <begin position="26"/>
        <end position="47"/>
    </location>
</feature>
<evidence type="ECO:0000256" key="1">
    <source>
        <dbReference type="ARBA" id="ARBA00011073"/>
    </source>
</evidence>
<feature type="active site" description="Charge relay system" evidence="5 6">
    <location>
        <position position="193"/>
    </location>
</feature>
<evidence type="ECO:0000256" key="4">
    <source>
        <dbReference type="ARBA" id="ARBA00022825"/>
    </source>
</evidence>
<accession>A0A2T0R1V8</accession>
<name>A0A2T0R1V8_9ACTN</name>
<dbReference type="PANTHER" id="PTHR43806">
    <property type="entry name" value="PEPTIDASE S8"/>
    <property type="match status" value="1"/>
</dbReference>
<dbReference type="PROSITE" id="PS00137">
    <property type="entry name" value="SUBTILASE_HIS"/>
    <property type="match status" value="1"/>
</dbReference>
<dbReference type="PROSITE" id="PS00136">
    <property type="entry name" value="SUBTILASE_ASP"/>
    <property type="match status" value="1"/>
</dbReference>
<dbReference type="SUPFAM" id="SSF52743">
    <property type="entry name" value="Subtilisin-like"/>
    <property type="match status" value="1"/>
</dbReference>
<dbReference type="PROSITE" id="PS00138">
    <property type="entry name" value="SUBTILASE_SER"/>
    <property type="match status" value="1"/>
</dbReference>
<dbReference type="RefSeq" id="WP_106212351.1">
    <property type="nucleotide sequence ID" value="NZ_PVZF01000008.1"/>
</dbReference>
<feature type="signal peptide" evidence="9">
    <location>
        <begin position="1"/>
        <end position="27"/>
    </location>
</feature>
<keyword evidence="4 6" id="KW-0720">Serine protease</keyword>
<evidence type="ECO:0000256" key="2">
    <source>
        <dbReference type="ARBA" id="ARBA00022670"/>
    </source>
</evidence>
<comment type="similarity">
    <text evidence="1 6 7">Belongs to the peptidase S8 family.</text>
</comment>
<evidence type="ECO:0000256" key="6">
    <source>
        <dbReference type="PROSITE-ProRule" id="PRU01240"/>
    </source>
</evidence>
<dbReference type="InterPro" id="IPR022398">
    <property type="entry name" value="Peptidase_S8_His-AS"/>
</dbReference>
<reference evidence="11 12" key="1">
    <citation type="submission" date="2018-03" db="EMBL/GenBank/DDBJ databases">
        <title>Genomic Encyclopedia of Archaeal and Bacterial Type Strains, Phase II (KMG-II): from individual species to whole genera.</title>
        <authorList>
            <person name="Goeker M."/>
        </authorList>
    </citation>
    <scope>NUCLEOTIDE SEQUENCE [LARGE SCALE GENOMIC DNA]</scope>
    <source>
        <strain evidence="11 12">DSM 19711</strain>
    </source>
</reference>
<keyword evidence="12" id="KW-1185">Reference proteome</keyword>
<dbReference type="InterPro" id="IPR036852">
    <property type="entry name" value="Peptidase_S8/S53_dom_sf"/>
</dbReference>
<gene>
    <name evidence="11" type="ORF">CLV37_108180</name>
</gene>
<evidence type="ECO:0000313" key="12">
    <source>
        <dbReference type="Proteomes" id="UP000238083"/>
    </source>
</evidence>
<feature type="domain" description="Peptidase S8/S53" evidence="10">
    <location>
        <begin position="185"/>
        <end position="540"/>
    </location>
</feature>
<proteinExistence type="inferred from homology"/>
<dbReference type="InterPro" id="IPR015500">
    <property type="entry name" value="Peptidase_S8_subtilisin-rel"/>
</dbReference>
<dbReference type="InterPro" id="IPR050131">
    <property type="entry name" value="Peptidase_S8_subtilisin-like"/>
</dbReference>
<dbReference type="OrthoDB" id="9813435at2"/>
<keyword evidence="2 6" id="KW-0645">Protease</keyword>
<comment type="caution">
    <text evidence="11">The sequence shown here is derived from an EMBL/GenBank/DDBJ whole genome shotgun (WGS) entry which is preliminary data.</text>
</comment>
<dbReference type="Gene3D" id="3.40.50.200">
    <property type="entry name" value="Peptidase S8/S53 domain"/>
    <property type="match status" value="1"/>
</dbReference>
<dbReference type="InterPro" id="IPR000209">
    <property type="entry name" value="Peptidase_S8/S53_dom"/>
</dbReference>
<evidence type="ECO:0000313" key="11">
    <source>
        <dbReference type="EMBL" id="PRY13510.1"/>
    </source>
</evidence>
<feature type="region of interest" description="Disordered" evidence="8">
    <location>
        <begin position="353"/>
        <end position="372"/>
    </location>
</feature>
<evidence type="ECO:0000256" key="7">
    <source>
        <dbReference type="RuleBase" id="RU003355"/>
    </source>
</evidence>
<organism evidence="11 12">
    <name type="scientific">Kineococcus rhizosphaerae</name>
    <dbReference type="NCBI Taxonomy" id="559628"/>
    <lineage>
        <taxon>Bacteria</taxon>
        <taxon>Bacillati</taxon>
        <taxon>Actinomycetota</taxon>
        <taxon>Actinomycetes</taxon>
        <taxon>Kineosporiales</taxon>
        <taxon>Kineosporiaceae</taxon>
        <taxon>Kineococcus</taxon>
    </lineage>
</organism>
<feature type="compositionally biased region" description="Polar residues" evidence="8">
    <location>
        <begin position="28"/>
        <end position="38"/>
    </location>
</feature>
<dbReference type="PANTHER" id="PTHR43806:SF11">
    <property type="entry name" value="CEREVISIN-RELATED"/>
    <property type="match status" value="1"/>
</dbReference>
<evidence type="ECO:0000256" key="3">
    <source>
        <dbReference type="ARBA" id="ARBA00022801"/>
    </source>
</evidence>
<dbReference type="InterPro" id="IPR023828">
    <property type="entry name" value="Peptidase_S8_Ser-AS"/>
</dbReference>
<keyword evidence="3 6" id="KW-0378">Hydrolase</keyword>
<dbReference type="GO" id="GO:0004252">
    <property type="term" value="F:serine-type endopeptidase activity"/>
    <property type="evidence" value="ECO:0007669"/>
    <property type="project" value="UniProtKB-UniRule"/>
</dbReference>
<feature type="chain" id="PRO_5015606603" evidence="9">
    <location>
        <begin position="28"/>
        <end position="590"/>
    </location>
</feature>
<protein>
    <submittedName>
        <fullName evidence="11">Subtilase family protein</fullName>
    </submittedName>
</protein>
<dbReference type="PRINTS" id="PR00723">
    <property type="entry name" value="SUBTILISIN"/>
</dbReference>
<evidence type="ECO:0000256" key="8">
    <source>
        <dbReference type="SAM" id="MobiDB-lite"/>
    </source>
</evidence>
<dbReference type="PROSITE" id="PS51892">
    <property type="entry name" value="SUBTILASE"/>
    <property type="match status" value="1"/>
</dbReference>
<keyword evidence="9" id="KW-0732">Signal</keyword>
<sequence length="590" mass="60363">MRKIVLSAAMSTALLATTLAVTQSASAGTDTTQVGQNPRSTRSAATSGTSATQRFVVLYVAGTSDANARAAITAAGGTVLSSNAEVGYALVESSAADFAAKADAAVGLVGAAADRSIGKAPADAVSSADAIEKLTAAERATLAGRSTLKSPARSSREEPLASLQWDMKAIGATASGSYKTEPGSKKVTVGIIDTGVDGTHPDIAPNFDAKNSRNFVTDLPDIDGPCEVASCVDPVDVDDDGHGTHVASTIGSPVNGLGIAGVAPGVNLVSLRAGQDSGYFFLQPTLDALTFAADSGVDVVNMSFYVDPWLYNCQANPADSPAEQQQQRVIVAAVQRAIDYARSKGVLPISASGNEATDLGAPGVDSTSPDYPVDADGNPTEARDRTIDNATCLNVPAENDGVVTVNSTGPSGRKAYYSNYGTEQSDVSAPGGDAYDTPNGRTSPKGMILAAYPANVAKAEGTIDEKGEPNTPFVLREKTKDGKDAYYQYLQGTSMAAPHAAGVAALIVSRYGKPDKAHPGTLTLDPKLTQAILLGTATDTPCPVPAEFTYRRVSATAGEVVSTATCAGTLDDNGFYGEGIVNALSAVTEF</sequence>
<dbReference type="InterPro" id="IPR023827">
    <property type="entry name" value="Peptidase_S8_Asp-AS"/>
</dbReference>
<feature type="active site" description="Charge relay system" evidence="5 6">
    <location>
        <position position="242"/>
    </location>
</feature>
<evidence type="ECO:0000256" key="9">
    <source>
        <dbReference type="SAM" id="SignalP"/>
    </source>
</evidence>
<evidence type="ECO:0000259" key="10">
    <source>
        <dbReference type="Pfam" id="PF00082"/>
    </source>
</evidence>
<feature type="active site" description="Charge relay system" evidence="5 6">
    <location>
        <position position="494"/>
    </location>
</feature>
<dbReference type="GO" id="GO:0006508">
    <property type="term" value="P:proteolysis"/>
    <property type="evidence" value="ECO:0007669"/>
    <property type="project" value="UniProtKB-KW"/>
</dbReference>
<dbReference type="Pfam" id="PF00082">
    <property type="entry name" value="Peptidase_S8"/>
    <property type="match status" value="1"/>
</dbReference>